<name>R2QQA2_9ENTE</name>
<dbReference type="RefSeq" id="WP_010761511.1">
    <property type="nucleotide sequence ID" value="NZ_KB946315.1"/>
</dbReference>
<dbReference type="AlphaFoldDB" id="R2QQA2"/>
<dbReference type="STRING" id="155618.RV06_GL001391"/>
<dbReference type="OrthoDB" id="9869032at2"/>
<comment type="caution">
    <text evidence="2">The sequence shown here is derived from an EMBL/GenBank/DDBJ whole genome shotgun (WGS) entry which is preliminary data.</text>
</comment>
<evidence type="ECO:0000313" key="3">
    <source>
        <dbReference type="EMBL" id="EOT62110.1"/>
    </source>
</evidence>
<dbReference type="EMBL" id="ASVY01000002">
    <property type="protein sequence ID" value="EOT62110.1"/>
    <property type="molecule type" value="Genomic_DNA"/>
</dbReference>
<accession>R2QQA2</accession>
<evidence type="ECO:0000313" key="4">
    <source>
        <dbReference type="Proteomes" id="UP000013858"/>
    </source>
</evidence>
<evidence type="ECO:0000256" key="1">
    <source>
        <dbReference type="SAM" id="Phobius"/>
    </source>
</evidence>
<proteinExistence type="predicted"/>
<protein>
    <submittedName>
        <fullName evidence="2">Alternate signal-mediated exported protein</fullName>
    </submittedName>
</protein>
<feature type="transmembrane region" description="Helical" evidence="1">
    <location>
        <begin position="21"/>
        <end position="45"/>
    </location>
</feature>
<keyword evidence="1" id="KW-1133">Transmembrane helix</keyword>
<reference evidence="3 5" key="2">
    <citation type="submission" date="2013-03" db="EMBL/GenBank/DDBJ databases">
        <title>The Genome Sequence of Enterococcus haemoperoxidus BAA-382 (PacBio/Illumina hybrid assembly).</title>
        <authorList>
            <consortium name="The Broad Institute Genomics Platform"/>
            <consortium name="The Broad Institute Genome Sequencing Center for Infectious Disease"/>
            <person name="Earl A."/>
            <person name="Russ C."/>
            <person name="Gilmore M."/>
            <person name="Surin D."/>
            <person name="Walker B."/>
            <person name="Young S."/>
            <person name="Zeng Q."/>
            <person name="Gargeya S."/>
            <person name="Fitzgerald M."/>
            <person name="Haas B."/>
            <person name="Abouelleil A."/>
            <person name="Allen A.W."/>
            <person name="Alvarado L."/>
            <person name="Arachchi H.M."/>
            <person name="Berlin A.M."/>
            <person name="Chapman S.B."/>
            <person name="Gainer-Dewar J."/>
            <person name="Goldberg J."/>
            <person name="Griggs A."/>
            <person name="Gujja S."/>
            <person name="Hansen M."/>
            <person name="Howarth C."/>
            <person name="Imamovic A."/>
            <person name="Ireland A."/>
            <person name="Larimer J."/>
            <person name="McCowan C."/>
            <person name="Murphy C."/>
            <person name="Pearson M."/>
            <person name="Poon T.W."/>
            <person name="Priest M."/>
            <person name="Roberts A."/>
            <person name="Saif S."/>
            <person name="Shea T."/>
            <person name="Sisk P."/>
            <person name="Sykes S."/>
            <person name="Wortman J."/>
            <person name="Nusbaum C."/>
            <person name="Birren B."/>
        </authorList>
    </citation>
    <scope>NUCLEOTIDE SEQUENCE [LARGE SCALE GENOMIC DNA]</scope>
    <source>
        <strain evidence="3 5">ATCC BAA-382</strain>
    </source>
</reference>
<evidence type="ECO:0000313" key="2">
    <source>
        <dbReference type="EMBL" id="EOH98707.1"/>
    </source>
</evidence>
<keyword evidence="5" id="KW-1185">Reference proteome</keyword>
<organism evidence="2 4">
    <name type="scientific">Enterococcus haemoperoxidus ATCC BAA-382</name>
    <dbReference type="NCBI Taxonomy" id="1158608"/>
    <lineage>
        <taxon>Bacteria</taxon>
        <taxon>Bacillati</taxon>
        <taxon>Bacillota</taxon>
        <taxon>Bacilli</taxon>
        <taxon>Lactobacillales</taxon>
        <taxon>Enterococcaceae</taxon>
        <taxon>Enterococcus</taxon>
    </lineage>
</organism>
<sequence>MKNRKKRFFYKKGLRLNQNKLFFGSFALLFSFVLVVGATLAWTSYAEWTKNHTQSEGTEKRLEVKVEEDFDPNWIPNIETKKEVNIINTGEIDAQIRVSLKEVLLQFKMTYEVYPRAEYAKDSYDYGDLYEAGKGSATIEKSNSQTWIVGQKYKSLDEKKQEHYYEGRKRIPTSGTTEIGFNGGNRETEMSKWIRINFGPYVQSNQSGGGEYWYYKNGYFYYSTILNPGEKTKTPLLRSLTLSNETPNYFKGSLYDLIIKVEGLSKNDSW</sequence>
<dbReference type="EMBL" id="AJAR01000012">
    <property type="protein sequence ID" value="EOH98707.1"/>
    <property type="molecule type" value="Genomic_DNA"/>
</dbReference>
<dbReference type="Proteomes" id="UP000013858">
    <property type="component" value="Unassembled WGS sequence"/>
</dbReference>
<evidence type="ECO:0000313" key="5">
    <source>
        <dbReference type="Proteomes" id="UP000014197"/>
    </source>
</evidence>
<reference evidence="2 4" key="1">
    <citation type="submission" date="2013-02" db="EMBL/GenBank/DDBJ databases">
        <title>The Genome Sequence of Enterococcus haemoperoxidus BAA-382.</title>
        <authorList>
            <consortium name="The Broad Institute Genome Sequencing Platform"/>
            <consortium name="The Broad Institute Genome Sequencing Center for Infectious Disease"/>
            <person name="Earl A.M."/>
            <person name="Gilmore M.S."/>
            <person name="Lebreton F."/>
            <person name="Walker B."/>
            <person name="Young S.K."/>
            <person name="Zeng Q."/>
            <person name="Gargeya S."/>
            <person name="Fitzgerald M."/>
            <person name="Haas B."/>
            <person name="Abouelleil A."/>
            <person name="Alvarado L."/>
            <person name="Arachchi H.M."/>
            <person name="Berlin A.M."/>
            <person name="Chapman S.B."/>
            <person name="Dewar J."/>
            <person name="Goldberg J."/>
            <person name="Griggs A."/>
            <person name="Gujja S."/>
            <person name="Hansen M."/>
            <person name="Howarth C."/>
            <person name="Imamovic A."/>
            <person name="Larimer J."/>
            <person name="McCowan C."/>
            <person name="Murphy C."/>
            <person name="Neiman D."/>
            <person name="Pearson M."/>
            <person name="Priest M."/>
            <person name="Roberts A."/>
            <person name="Saif S."/>
            <person name="Shea T."/>
            <person name="Sisk P."/>
            <person name="Sykes S."/>
            <person name="Wortman J."/>
            <person name="Nusbaum C."/>
            <person name="Birren B."/>
        </authorList>
    </citation>
    <scope>NUCLEOTIDE SEQUENCE [LARGE SCALE GENOMIC DNA]</scope>
    <source>
        <strain evidence="2 4">ATCC BAA-382</strain>
    </source>
</reference>
<keyword evidence="1" id="KW-0812">Transmembrane</keyword>
<dbReference type="PATRIC" id="fig|1158608.3.peg.1277"/>
<dbReference type="Proteomes" id="UP000014197">
    <property type="component" value="Unassembled WGS sequence"/>
</dbReference>
<keyword evidence="1" id="KW-0472">Membrane</keyword>
<gene>
    <name evidence="3" type="ORF">I583_01110</name>
    <name evidence="2" type="ORF">UAW_01303</name>
</gene>